<dbReference type="Pfam" id="PF14347">
    <property type="entry name" value="DUF4399"/>
    <property type="match status" value="1"/>
</dbReference>
<evidence type="ECO:0000259" key="2">
    <source>
        <dbReference type="Pfam" id="PF14347"/>
    </source>
</evidence>
<sequence length="192" mass="20576">MAIALMLLPSLAWGQGTAAPKDASLYFVSPADGDTVKGAFRCRFGLRNMGVTHAGDSFANSGHHHLLIDSDEPISPGEPIPQDRKHLHYGAGETEALVELPPGKHTLQLVLGDGMHFNFDPPLVSKKITITVSNASQRHGESLAHVHRRSRHLQVRTARPAPPAPAPDAPPPDPSKSASAVDFIKNQLFGTK</sequence>
<evidence type="ECO:0000313" key="3">
    <source>
        <dbReference type="EMBL" id="BAM87620.1"/>
    </source>
</evidence>
<dbReference type="STRING" id="1245469.S58_16120"/>
<feature type="compositionally biased region" description="Basic residues" evidence="1">
    <location>
        <begin position="145"/>
        <end position="154"/>
    </location>
</feature>
<proteinExistence type="predicted"/>
<keyword evidence="4" id="KW-1185">Reference proteome</keyword>
<dbReference type="PATRIC" id="fig|1245469.3.peg.1653"/>
<evidence type="ECO:0000313" key="4">
    <source>
        <dbReference type="Proteomes" id="UP000011841"/>
    </source>
</evidence>
<name>M4ZN44_9BRAD</name>
<dbReference type="eggNOG" id="COG3794">
    <property type="taxonomic scope" value="Bacteria"/>
</dbReference>
<evidence type="ECO:0000256" key="1">
    <source>
        <dbReference type="SAM" id="MobiDB-lite"/>
    </source>
</evidence>
<reference evidence="3 4" key="1">
    <citation type="journal article" date="2013" name="Appl. Environ. Microbiol.">
        <title>Genome analysis suggests that the soil oligotrophic bacterium Agromonas oligotrophica (Bradyrhizobium oligotrophicum) is a nitrogen-fixing symbiont of Aeschynomene indica.</title>
        <authorList>
            <person name="Okubo T."/>
            <person name="Fukushima S."/>
            <person name="Itakura M."/>
            <person name="Oshima K."/>
            <person name="Longtonglang A."/>
            <person name="Teaumroong N."/>
            <person name="Mitsui H."/>
            <person name="Hattori M."/>
            <person name="Hattori R."/>
            <person name="Hattori T."/>
            <person name="Minamisawa K."/>
        </authorList>
    </citation>
    <scope>NUCLEOTIDE SEQUENCE [LARGE SCALE GENOMIC DNA]</scope>
    <source>
        <strain evidence="3 4">S58</strain>
    </source>
</reference>
<feature type="domain" description="DUF4399" evidence="2">
    <location>
        <begin position="42"/>
        <end position="132"/>
    </location>
</feature>
<gene>
    <name evidence="3" type="ORF">S58_16120</name>
</gene>
<dbReference type="EMBL" id="AP012603">
    <property type="protein sequence ID" value="BAM87620.1"/>
    <property type="molecule type" value="Genomic_DNA"/>
</dbReference>
<dbReference type="AlphaFoldDB" id="M4ZN44"/>
<organism evidence="3 4">
    <name type="scientific">Bradyrhizobium oligotrophicum S58</name>
    <dbReference type="NCBI Taxonomy" id="1245469"/>
    <lineage>
        <taxon>Bacteria</taxon>
        <taxon>Pseudomonadati</taxon>
        <taxon>Pseudomonadota</taxon>
        <taxon>Alphaproteobacteria</taxon>
        <taxon>Hyphomicrobiales</taxon>
        <taxon>Nitrobacteraceae</taxon>
        <taxon>Bradyrhizobium</taxon>
    </lineage>
</organism>
<feature type="region of interest" description="Disordered" evidence="1">
    <location>
        <begin position="139"/>
        <end position="192"/>
    </location>
</feature>
<dbReference type="InterPro" id="IPR025512">
    <property type="entry name" value="DUF4399"/>
</dbReference>
<feature type="compositionally biased region" description="Pro residues" evidence="1">
    <location>
        <begin position="160"/>
        <end position="174"/>
    </location>
</feature>
<protein>
    <recommendedName>
        <fullName evidence="2">DUF4399 domain-containing protein</fullName>
    </recommendedName>
</protein>
<dbReference type="KEGG" id="aol:S58_16120"/>
<dbReference type="HOGENOM" id="CLU_116275_0_0_5"/>
<dbReference type="Proteomes" id="UP000011841">
    <property type="component" value="Chromosome"/>
</dbReference>
<accession>M4ZN44</accession>